<name>A0AAD2HS01_9AGAR</name>
<comment type="caution">
    <text evidence="1">The sequence shown here is derived from an EMBL/GenBank/DDBJ whole genome shotgun (WGS) entry which is preliminary data.</text>
</comment>
<protein>
    <submittedName>
        <fullName evidence="1">Uncharacterized protein</fullName>
    </submittedName>
</protein>
<dbReference type="EMBL" id="CAVNYO010000444">
    <property type="protein sequence ID" value="CAK5281339.1"/>
    <property type="molecule type" value="Genomic_DNA"/>
</dbReference>
<dbReference type="Proteomes" id="UP001295794">
    <property type="component" value="Unassembled WGS sequence"/>
</dbReference>
<organism evidence="1 2">
    <name type="scientific">Mycena citricolor</name>
    <dbReference type="NCBI Taxonomy" id="2018698"/>
    <lineage>
        <taxon>Eukaryota</taxon>
        <taxon>Fungi</taxon>
        <taxon>Dikarya</taxon>
        <taxon>Basidiomycota</taxon>
        <taxon>Agaricomycotina</taxon>
        <taxon>Agaricomycetes</taxon>
        <taxon>Agaricomycetidae</taxon>
        <taxon>Agaricales</taxon>
        <taxon>Marasmiineae</taxon>
        <taxon>Mycenaceae</taxon>
        <taxon>Mycena</taxon>
    </lineage>
</organism>
<evidence type="ECO:0000313" key="2">
    <source>
        <dbReference type="Proteomes" id="UP001295794"/>
    </source>
</evidence>
<keyword evidence="2" id="KW-1185">Reference proteome</keyword>
<reference evidence="1" key="1">
    <citation type="submission" date="2023-11" db="EMBL/GenBank/DDBJ databases">
        <authorList>
            <person name="De Vega J J."/>
            <person name="De Vega J J."/>
        </authorList>
    </citation>
    <scope>NUCLEOTIDE SEQUENCE</scope>
</reference>
<gene>
    <name evidence="1" type="ORF">MYCIT1_LOCUS32386</name>
</gene>
<dbReference type="AlphaFoldDB" id="A0AAD2HS01"/>
<accession>A0AAD2HS01</accession>
<evidence type="ECO:0000313" key="1">
    <source>
        <dbReference type="EMBL" id="CAK5281339.1"/>
    </source>
</evidence>
<sequence>MHSIRISTLRGSRFFPLPCTSPPNPQKIVTRSCTSVRTTGVLPGPFDRISVRDLRGDAIGALDHPLASSSDYPDVVLEVAANLSHGRPSSDYLILWELILQHWFPQDQGYQIQHEWKLPHSSSCSTLAVFDQHSNTPVLLLQLCALEDFDDIQTRATAEAFSEEDFHHVAQYCSSGPLCALTAMGQRWMAFQRFDALTGREAPQLSGERRVQWMDDAISELSYDLLRSLLVDLKEGVRVLRLNH</sequence>
<proteinExistence type="predicted"/>